<dbReference type="Proteomes" id="UP000807025">
    <property type="component" value="Unassembled WGS sequence"/>
</dbReference>
<keyword evidence="1" id="KW-0812">Transmembrane</keyword>
<protein>
    <submittedName>
        <fullName evidence="2">Uncharacterized protein</fullName>
    </submittedName>
</protein>
<keyword evidence="1" id="KW-1133">Transmembrane helix</keyword>
<dbReference type="AlphaFoldDB" id="A0A9P5ZJS3"/>
<organism evidence="2 3">
    <name type="scientific">Pleurotus eryngii</name>
    <name type="common">Boletus of the steppes</name>
    <dbReference type="NCBI Taxonomy" id="5323"/>
    <lineage>
        <taxon>Eukaryota</taxon>
        <taxon>Fungi</taxon>
        <taxon>Dikarya</taxon>
        <taxon>Basidiomycota</taxon>
        <taxon>Agaricomycotina</taxon>
        <taxon>Agaricomycetes</taxon>
        <taxon>Agaricomycetidae</taxon>
        <taxon>Agaricales</taxon>
        <taxon>Pleurotineae</taxon>
        <taxon>Pleurotaceae</taxon>
        <taxon>Pleurotus</taxon>
    </lineage>
</organism>
<evidence type="ECO:0000313" key="2">
    <source>
        <dbReference type="EMBL" id="KAF9487905.1"/>
    </source>
</evidence>
<evidence type="ECO:0000313" key="3">
    <source>
        <dbReference type="Proteomes" id="UP000807025"/>
    </source>
</evidence>
<proteinExistence type="predicted"/>
<sequence>MVVGDYLISLCGYDHCLRGLRTRRVPVPVTPPIQLTLDFGLTIWINIVSTLLCFLRTIDWDIQDSVAESASVHPEDQHEGEVTYGMT</sequence>
<evidence type="ECO:0000256" key="1">
    <source>
        <dbReference type="SAM" id="Phobius"/>
    </source>
</evidence>
<accession>A0A9P5ZJS3</accession>
<feature type="transmembrane region" description="Helical" evidence="1">
    <location>
        <begin position="33"/>
        <end position="55"/>
    </location>
</feature>
<keyword evidence="1" id="KW-0472">Membrane</keyword>
<comment type="caution">
    <text evidence="2">The sequence shown here is derived from an EMBL/GenBank/DDBJ whole genome shotgun (WGS) entry which is preliminary data.</text>
</comment>
<reference evidence="2" key="1">
    <citation type="submission" date="2020-11" db="EMBL/GenBank/DDBJ databases">
        <authorList>
            <consortium name="DOE Joint Genome Institute"/>
            <person name="Ahrendt S."/>
            <person name="Riley R."/>
            <person name="Andreopoulos W."/>
            <person name="Labutti K."/>
            <person name="Pangilinan J."/>
            <person name="Ruiz-Duenas F.J."/>
            <person name="Barrasa J.M."/>
            <person name="Sanchez-Garcia M."/>
            <person name="Camarero S."/>
            <person name="Miyauchi S."/>
            <person name="Serrano A."/>
            <person name="Linde D."/>
            <person name="Babiker R."/>
            <person name="Drula E."/>
            <person name="Ayuso-Fernandez I."/>
            <person name="Pacheco R."/>
            <person name="Padilla G."/>
            <person name="Ferreira P."/>
            <person name="Barriuso J."/>
            <person name="Kellner H."/>
            <person name="Castanera R."/>
            <person name="Alfaro M."/>
            <person name="Ramirez L."/>
            <person name="Pisabarro A.G."/>
            <person name="Kuo A."/>
            <person name="Tritt A."/>
            <person name="Lipzen A."/>
            <person name="He G."/>
            <person name="Yan M."/>
            <person name="Ng V."/>
            <person name="Cullen D."/>
            <person name="Martin F."/>
            <person name="Rosso M.-N."/>
            <person name="Henrissat B."/>
            <person name="Hibbett D."/>
            <person name="Martinez A.T."/>
            <person name="Grigoriev I.V."/>
        </authorList>
    </citation>
    <scope>NUCLEOTIDE SEQUENCE</scope>
    <source>
        <strain evidence="2">ATCC 90797</strain>
    </source>
</reference>
<dbReference type="EMBL" id="MU154742">
    <property type="protein sequence ID" value="KAF9487905.1"/>
    <property type="molecule type" value="Genomic_DNA"/>
</dbReference>
<keyword evidence="3" id="KW-1185">Reference proteome</keyword>
<gene>
    <name evidence="2" type="ORF">BDN71DRAFT_1457929</name>
</gene>
<name>A0A9P5ZJS3_PLEER</name>